<name>A0A8C4R5C9_EPTBU</name>
<dbReference type="Ensembl" id="ENSEBUT00000024995.1">
    <property type="protein sequence ID" value="ENSEBUP00000024419.1"/>
    <property type="gene ID" value="ENSEBUG00000015058.1"/>
</dbReference>
<keyword evidence="2" id="KW-0479">Metal-binding</keyword>
<evidence type="ECO:0000256" key="1">
    <source>
        <dbReference type="ARBA" id="ARBA00022679"/>
    </source>
</evidence>
<dbReference type="OMA" id="FIHYMGR"/>
<dbReference type="GO" id="GO:0046872">
    <property type="term" value="F:metal ion binding"/>
    <property type="evidence" value="ECO:0007669"/>
    <property type="project" value="UniProtKB-KW"/>
</dbReference>
<dbReference type="AlphaFoldDB" id="A0A8C4R5C9"/>
<evidence type="ECO:0000256" key="2">
    <source>
        <dbReference type="ARBA" id="ARBA00022723"/>
    </source>
</evidence>
<evidence type="ECO:0000256" key="5">
    <source>
        <dbReference type="ARBA" id="ARBA00023152"/>
    </source>
</evidence>
<dbReference type="SUPFAM" id="SSF53613">
    <property type="entry name" value="Ribokinase-like"/>
    <property type="match status" value="1"/>
</dbReference>
<keyword evidence="3" id="KW-0418">Kinase</keyword>
<accession>A0A8C4R5C9</accession>
<keyword evidence="5" id="KW-0324">Glycolysis</keyword>
<keyword evidence="6" id="KW-0732">Signal</keyword>
<dbReference type="PANTHER" id="PTHR21208">
    <property type="entry name" value="ADP-DEPENDENT GLUCOKINASE"/>
    <property type="match status" value="1"/>
</dbReference>
<evidence type="ECO:0000256" key="3">
    <source>
        <dbReference type="ARBA" id="ARBA00022777"/>
    </source>
</evidence>
<feature type="signal peptide" evidence="6">
    <location>
        <begin position="1"/>
        <end position="24"/>
    </location>
</feature>
<evidence type="ECO:0000256" key="6">
    <source>
        <dbReference type="SAM" id="SignalP"/>
    </source>
</evidence>
<dbReference type="InterPro" id="IPR029056">
    <property type="entry name" value="Ribokinase-like"/>
</dbReference>
<dbReference type="Gene3D" id="3.40.1190.20">
    <property type="match status" value="1"/>
</dbReference>
<evidence type="ECO:0000313" key="7">
    <source>
        <dbReference type="Ensembl" id="ENSEBUP00000024419.1"/>
    </source>
</evidence>
<dbReference type="GO" id="GO:0005783">
    <property type="term" value="C:endoplasmic reticulum"/>
    <property type="evidence" value="ECO:0007669"/>
    <property type="project" value="TreeGrafter"/>
</dbReference>
<dbReference type="GO" id="GO:0006006">
    <property type="term" value="P:glucose metabolic process"/>
    <property type="evidence" value="ECO:0007669"/>
    <property type="project" value="TreeGrafter"/>
</dbReference>
<dbReference type="GeneTree" id="ENSGT00390000017953"/>
<reference evidence="7" key="2">
    <citation type="submission" date="2025-09" db="UniProtKB">
        <authorList>
            <consortium name="Ensembl"/>
        </authorList>
    </citation>
    <scope>IDENTIFICATION</scope>
</reference>
<feature type="chain" id="PRO_5034580811" evidence="6">
    <location>
        <begin position="25"/>
        <end position="485"/>
    </location>
</feature>
<reference evidence="7" key="1">
    <citation type="submission" date="2025-08" db="UniProtKB">
        <authorList>
            <consortium name="Ensembl"/>
        </authorList>
    </citation>
    <scope>IDENTIFICATION</scope>
</reference>
<dbReference type="PANTHER" id="PTHR21208:SF0">
    <property type="entry name" value="ADP-DEPENDENT GLUCOKINASE"/>
    <property type="match status" value="1"/>
</dbReference>
<keyword evidence="1" id="KW-0808">Transferase</keyword>
<dbReference type="GO" id="GO:0043843">
    <property type="term" value="F:ADP-specific glucokinase activity"/>
    <property type="evidence" value="ECO:0007669"/>
    <property type="project" value="TreeGrafter"/>
</dbReference>
<dbReference type="GO" id="GO:0006096">
    <property type="term" value="P:glycolytic process"/>
    <property type="evidence" value="ECO:0007669"/>
    <property type="project" value="UniProtKB-KW"/>
</dbReference>
<evidence type="ECO:0000313" key="8">
    <source>
        <dbReference type="Proteomes" id="UP000694388"/>
    </source>
</evidence>
<dbReference type="Proteomes" id="UP000694388">
    <property type="component" value="Unplaced"/>
</dbReference>
<keyword evidence="4" id="KW-0460">Magnesium</keyword>
<evidence type="ECO:0000256" key="4">
    <source>
        <dbReference type="ARBA" id="ARBA00022842"/>
    </source>
</evidence>
<dbReference type="InterPro" id="IPR007666">
    <property type="entry name" value="ADP_PFK/GK"/>
</dbReference>
<proteinExistence type="predicted"/>
<organism evidence="7 8">
    <name type="scientific">Eptatretus burgeri</name>
    <name type="common">Inshore hagfish</name>
    <dbReference type="NCBI Taxonomy" id="7764"/>
    <lineage>
        <taxon>Eukaryota</taxon>
        <taxon>Metazoa</taxon>
        <taxon>Chordata</taxon>
        <taxon>Craniata</taxon>
        <taxon>Vertebrata</taxon>
        <taxon>Cyclostomata</taxon>
        <taxon>Myxini</taxon>
        <taxon>Myxiniformes</taxon>
        <taxon>Myxinidae</taxon>
        <taxon>Eptatretinae</taxon>
        <taxon>Eptatretus</taxon>
    </lineage>
</organism>
<dbReference type="PROSITE" id="PS51255">
    <property type="entry name" value="ADPK"/>
    <property type="match status" value="1"/>
</dbReference>
<keyword evidence="8" id="KW-1185">Reference proteome</keyword>
<dbReference type="Pfam" id="PF04587">
    <property type="entry name" value="ADP_PFK_GK"/>
    <property type="match status" value="1"/>
</dbReference>
<protein>
    <submittedName>
        <fullName evidence="7">ADP dependent glucokinase</fullName>
    </submittedName>
</protein>
<sequence>MWTRAVLVAVVAACFVWLFGDKAAELLGDRSVKDVVRNASDEELVAAAWETLIAGPASRASRVAVGVNTCVDVVISGVALLRALGITEGVAQDHDELQSLEELQEAFQHHMGRGAAAERHYSDRDGFIHVAQVASTLPGAKHYVGGNAALIAEKLVKDNNVTVMLSGPVGPKLQQLLDSRIEVPADSHVQQDEFHLILEYRSGEKWGKLETPHASRFIFSHDTANSAMSPLEVFVTSLDSFKPDLVVLSGFHMMEGLGDDMWESRLEEVVQQLNTIPAKVPLHVELASMTQVGFMEAILYQVLPVVASLGLNEQELLFANLAAGGPFPELLSWSGIPDVGIACDIVYWLLETYGFVGDKFRALTRIHFHTLAYHILATVEGRWANGAAAVVAGARAAATQACDALPSQTTGRLKLLAPRSFTPSRLDLHLRERVLTIDPRSPVSVWQRGSVIFYFSPVLVCREPGRTVGLGDAISAEGLLYSQQQ</sequence>